<dbReference type="SUPFAM" id="SSF52935">
    <property type="entry name" value="PK C-terminal domain-like"/>
    <property type="match status" value="1"/>
</dbReference>
<name>A0AAV5KPT7_9ROSI</name>
<evidence type="ECO:0000259" key="2">
    <source>
        <dbReference type="Pfam" id="PF02887"/>
    </source>
</evidence>
<gene>
    <name evidence="3" type="ORF">SLEP1_g35812</name>
</gene>
<dbReference type="GO" id="GO:0000287">
    <property type="term" value="F:magnesium ion binding"/>
    <property type="evidence" value="ECO:0007669"/>
    <property type="project" value="InterPro"/>
</dbReference>
<dbReference type="Gene3D" id="3.20.20.60">
    <property type="entry name" value="Phosphoenolpyruvate-binding domains"/>
    <property type="match status" value="1"/>
</dbReference>
<protein>
    <recommendedName>
        <fullName evidence="2">Pyruvate kinase C-terminal domain-containing protein</fullName>
    </recommendedName>
</protein>
<comment type="caution">
    <text evidence="3">The sequence shown here is derived from an EMBL/GenBank/DDBJ whole genome shotgun (WGS) entry which is preliminary data.</text>
</comment>
<proteinExistence type="predicted"/>
<comment type="catalytic activity">
    <reaction evidence="1">
        <text>pyruvate + ATP = phosphoenolpyruvate + ADP + H(+)</text>
        <dbReference type="Rhea" id="RHEA:18157"/>
        <dbReference type="ChEBI" id="CHEBI:15361"/>
        <dbReference type="ChEBI" id="CHEBI:15378"/>
        <dbReference type="ChEBI" id="CHEBI:30616"/>
        <dbReference type="ChEBI" id="CHEBI:58702"/>
        <dbReference type="ChEBI" id="CHEBI:456216"/>
        <dbReference type="EC" id="2.7.1.40"/>
    </reaction>
</comment>
<dbReference type="EMBL" id="BPVZ01000072">
    <property type="protein sequence ID" value="GKV26525.1"/>
    <property type="molecule type" value="Genomic_DNA"/>
</dbReference>
<dbReference type="Pfam" id="PF02887">
    <property type="entry name" value="PK_C"/>
    <property type="match status" value="1"/>
</dbReference>
<sequence>MLPVLRLSVPLHLAFPATEIPDKSRPCTTWKEEPCNSVQVSGRSMVFRSASISLLPSPYFFLQIPIVQEDITLVCRELNKPVIVASQLLESRVEYPIPNQAEMLSGESAIGSYGQKALAVLRMASSRMEFWSREENKHDLQKCQLGVSLPDCIAKQICNCAVDMANNLGVDAIFVYTKHGHMASLLARNSPYPPIFAFTNNSDTQMALNLQWGVFRLLVDLSYDMEDETPTIPNPTAFQAIQVKKFD</sequence>
<dbReference type="InterPro" id="IPR040442">
    <property type="entry name" value="Pyrv_kinase-like_dom_sf"/>
</dbReference>
<dbReference type="Proteomes" id="UP001054252">
    <property type="component" value="Unassembled WGS sequence"/>
</dbReference>
<keyword evidence="4" id="KW-1185">Reference proteome</keyword>
<dbReference type="SUPFAM" id="SSF51621">
    <property type="entry name" value="Phosphoenolpyruvate/pyruvate domain"/>
    <property type="match status" value="1"/>
</dbReference>
<organism evidence="3 4">
    <name type="scientific">Rubroshorea leprosula</name>
    <dbReference type="NCBI Taxonomy" id="152421"/>
    <lineage>
        <taxon>Eukaryota</taxon>
        <taxon>Viridiplantae</taxon>
        <taxon>Streptophyta</taxon>
        <taxon>Embryophyta</taxon>
        <taxon>Tracheophyta</taxon>
        <taxon>Spermatophyta</taxon>
        <taxon>Magnoliopsida</taxon>
        <taxon>eudicotyledons</taxon>
        <taxon>Gunneridae</taxon>
        <taxon>Pentapetalae</taxon>
        <taxon>rosids</taxon>
        <taxon>malvids</taxon>
        <taxon>Malvales</taxon>
        <taxon>Dipterocarpaceae</taxon>
        <taxon>Rubroshorea</taxon>
    </lineage>
</organism>
<dbReference type="AlphaFoldDB" id="A0AAV5KPT7"/>
<dbReference type="InterPro" id="IPR015813">
    <property type="entry name" value="Pyrv/PenolPyrv_kinase-like_dom"/>
</dbReference>
<dbReference type="InterPro" id="IPR001697">
    <property type="entry name" value="Pyr_Knase"/>
</dbReference>
<dbReference type="PANTHER" id="PTHR11817">
    <property type="entry name" value="PYRUVATE KINASE"/>
    <property type="match status" value="1"/>
</dbReference>
<accession>A0AAV5KPT7</accession>
<evidence type="ECO:0000313" key="3">
    <source>
        <dbReference type="EMBL" id="GKV26525.1"/>
    </source>
</evidence>
<evidence type="ECO:0000256" key="1">
    <source>
        <dbReference type="ARBA" id="ARBA00048152"/>
    </source>
</evidence>
<feature type="domain" description="Pyruvate kinase C-terminal" evidence="2">
    <location>
        <begin position="156"/>
        <end position="225"/>
    </location>
</feature>
<dbReference type="InterPro" id="IPR015795">
    <property type="entry name" value="Pyrv_Knase_C"/>
</dbReference>
<dbReference type="Gene3D" id="3.40.1380.20">
    <property type="entry name" value="Pyruvate kinase, C-terminal domain"/>
    <property type="match status" value="1"/>
</dbReference>
<dbReference type="GO" id="GO:0030955">
    <property type="term" value="F:potassium ion binding"/>
    <property type="evidence" value="ECO:0007669"/>
    <property type="project" value="InterPro"/>
</dbReference>
<dbReference type="InterPro" id="IPR036918">
    <property type="entry name" value="Pyrv_Knase_C_sf"/>
</dbReference>
<reference evidence="3 4" key="1">
    <citation type="journal article" date="2021" name="Commun. Biol.">
        <title>The genome of Shorea leprosula (Dipterocarpaceae) highlights the ecological relevance of drought in aseasonal tropical rainforests.</title>
        <authorList>
            <person name="Ng K.K.S."/>
            <person name="Kobayashi M.J."/>
            <person name="Fawcett J.A."/>
            <person name="Hatakeyama M."/>
            <person name="Paape T."/>
            <person name="Ng C.H."/>
            <person name="Ang C.C."/>
            <person name="Tnah L.H."/>
            <person name="Lee C.T."/>
            <person name="Nishiyama T."/>
            <person name="Sese J."/>
            <person name="O'Brien M.J."/>
            <person name="Copetti D."/>
            <person name="Mohd Noor M.I."/>
            <person name="Ong R.C."/>
            <person name="Putra M."/>
            <person name="Sireger I.Z."/>
            <person name="Indrioko S."/>
            <person name="Kosugi Y."/>
            <person name="Izuno A."/>
            <person name="Isagi Y."/>
            <person name="Lee S.L."/>
            <person name="Shimizu K.K."/>
        </authorList>
    </citation>
    <scope>NUCLEOTIDE SEQUENCE [LARGE SCALE GENOMIC DNA]</scope>
    <source>
        <strain evidence="3">214</strain>
    </source>
</reference>
<evidence type="ECO:0000313" key="4">
    <source>
        <dbReference type="Proteomes" id="UP001054252"/>
    </source>
</evidence>
<dbReference type="GO" id="GO:0004743">
    <property type="term" value="F:pyruvate kinase activity"/>
    <property type="evidence" value="ECO:0007669"/>
    <property type="project" value="UniProtKB-EC"/>
</dbReference>